<comment type="caution">
    <text evidence="2">The sequence shown here is derived from an EMBL/GenBank/DDBJ whole genome shotgun (WGS) entry which is preliminary data.</text>
</comment>
<dbReference type="Proteomes" id="UP001418222">
    <property type="component" value="Unassembled WGS sequence"/>
</dbReference>
<proteinExistence type="predicted"/>
<accession>A0AAP0AV63</accession>
<name>A0AAP0AV63_9ASPA</name>
<dbReference type="EMBL" id="JBBWWQ010000020">
    <property type="protein sequence ID" value="KAK8916361.1"/>
    <property type="molecule type" value="Genomic_DNA"/>
</dbReference>
<protein>
    <submittedName>
        <fullName evidence="2">Uncharacterized protein</fullName>
    </submittedName>
</protein>
<gene>
    <name evidence="2" type="ORF">KSP39_PZI023203</name>
</gene>
<evidence type="ECO:0000256" key="1">
    <source>
        <dbReference type="SAM" id="MobiDB-lite"/>
    </source>
</evidence>
<evidence type="ECO:0000313" key="2">
    <source>
        <dbReference type="EMBL" id="KAK8916361.1"/>
    </source>
</evidence>
<organism evidence="2 3">
    <name type="scientific">Platanthera zijinensis</name>
    <dbReference type="NCBI Taxonomy" id="2320716"/>
    <lineage>
        <taxon>Eukaryota</taxon>
        <taxon>Viridiplantae</taxon>
        <taxon>Streptophyta</taxon>
        <taxon>Embryophyta</taxon>
        <taxon>Tracheophyta</taxon>
        <taxon>Spermatophyta</taxon>
        <taxon>Magnoliopsida</taxon>
        <taxon>Liliopsida</taxon>
        <taxon>Asparagales</taxon>
        <taxon>Orchidaceae</taxon>
        <taxon>Orchidoideae</taxon>
        <taxon>Orchideae</taxon>
        <taxon>Orchidinae</taxon>
        <taxon>Platanthera</taxon>
    </lineage>
</organism>
<sequence length="161" mass="18140">MSQKFALSFYAIFLGGLQPGKLHAMLRTEAGPNYVSLIRQVEDQIIIEAAAEERPPPEGGSKRKKNHESPPHPKGSSKHRFSPPQARGHCQHQSFPGTSQAKVLLSIWGNQTLWNRRAPVTNSGEQSKYCSYHRGRGHCRDEQEFASSLQALALYFKFTFF</sequence>
<keyword evidence="3" id="KW-1185">Reference proteome</keyword>
<evidence type="ECO:0000313" key="3">
    <source>
        <dbReference type="Proteomes" id="UP001418222"/>
    </source>
</evidence>
<reference evidence="2 3" key="1">
    <citation type="journal article" date="2022" name="Nat. Plants">
        <title>Genomes of leafy and leafless Platanthera orchids illuminate the evolution of mycoheterotrophy.</title>
        <authorList>
            <person name="Li M.H."/>
            <person name="Liu K.W."/>
            <person name="Li Z."/>
            <person name="Lu H.C."/>
            <person name="Ye Q.L."/>
            <person name="Zhang D."/>
            <person name="Wang J.Y."/>
            <person name="Li Y.F."/>
            <person name="Zhong Z.M."/>
            <person name="Liu X."/>
            <person name="Yu X."/>
            <person name="Liu D.K."/>
            <person name="Tu X.D."/>
            <person name="Liu B."/>
            <person name="Hao Y."/>
            <person name="Liao X.Y."/>
            <person name="Jiang Y.T."/>
            <person name="Sun W.H."/>
            <person name="Chen J."/>
            <person name="Chen Y.Q."/>
            <person name="Ai Y."/>
            <person name="Zhai J.W."/>
            <person name="Wu S.S."/>
            <person name="Zhou Z."/>
            <person name="Hsiao Y.Y."/>
            <person name="Wu W.L."/>
            <person name="Chen Y.Y."/>
            <person name="Lin Y.F."/>
            <person name="Hsu J.L."/>
            <person name="Li C.Y."/>
            <person name="Wang Z.W."/>
            <person name="Zhao X."/>
            <person name="Zhong W.Y."/>
            <person name="Ma X.K."/>
            <person name="Ma L."/>
            <person name="Huang J."/>
            <person name="Chen G.Z."/>
            <person name="Huang M.Z."/>
            <person name="Huang L."/>
            <person name="Peng D.H."/>
            <person name="Luo Y.B."/>
            <person name="Zou S.Q."/>
            <person name="Chen S.P."/>
            <person name="Lan S."/>
            <person name="Tsai W.C."/>
            <person name="Van de Peer Y."/>
            <person name="Liu Z.J."/>
        </authorList>
    </citation>
    <scope>NUCLEOTIDE SEQUENCE [LARGE SCALE GENOMIC DNA]</scope>
    <source>
        <strain evidence="2">Lor287</strain>
    </source>
</reference>
<feature type="region of interest" description="Disordered" evidence="1">
    <location>
        <begin position="50"/>
        <end position="93"/>
    </location>
</feature>
<dbReference type="AlphaFoldDB" id="A0AAP0AV63"/>